<dbReference type="PANTHER" id="PTHR23226:SF416">
    <property type="entry name" value="FI01424P"/>
    <property type="match status" value="1"/>
</dbReference>
<dbReference type="Pfam" id="PF00096">
    <property type="entry name" value="zf-C2H2"/>
    <property type="match status" value="2"/>
</dbReference>
<evidence type="ECO:0000256" key="4">
    <source>
        <dbReference type="ARBA" id="ARBA00022771"/>
    </source>
</evidence>
<feature type="domain" description="C2H2-type" evidence="10">
    <location>
        <begin position="605"/>
        <end position="632"/>
    </location>
</feature>
<evidence type="ECO:0000256" key="3">
    <source>
        <dbReference type="ARBA" id="ARBA00022737"/>
    </source>
</evidence>
<evidence type="ECO:0000256" key="1">
    <source>
        <dbReference type="ARBA" id="ARBA00004123"/>
    </source>
</evidence>
<feature type="compositionally biased region" description="Polar residues" evidence="9">
    <location>
        <begin position="766"/>
        <end position="786"/>
    </location>
</feature>
<dbReference type="GO" id="GO:0000981">
    <property type="term" value="F:DNA-binding transcription factor activity, RNA polymerase II-specific"/>
    <property type="evidence" value="ECO:0007669"/>
    <property type="project" value="TreeGrafter"/>
</dbReference>
<evidence type="ECO:0000256" key="7">
    <source>
        <dbReference type="PROSITE-ProRule" id="PRU00042"/>
    </source>
</evidence>
<evidence type="ECO:0000256" key="9">
    <source>
        <dbReference type="SAM" id="MobiDB-lite"/>
    </source>
</evidence>
<keyword evidence="12" id="KW-1185">Reference proteome</keyword>
<dbReference type="PANTHER" id="PTHR23226">
    <property type="entry name" value="ZINC FINGER AND SCAN DOMAIN-CONTAINING"/>
    <property type="match status" value="1"/>
</dbReference>
<feature type="region of interest" description="Disordered" evidence="9">
    <location>
        <begin position="473"/>
        <end position="577"/>
    </location>
</feature>
<feature type="domain" description="C2H2-type" evidence="10">
    <location>
        <begin position="577"/>
        <end position="604"/>
    </location>
</feature>
<dbReference type="OrthoDB" id="8117402at2759"/>
<evidence type="ECO:0000256" key="5">
    <source>
        <dbReference type="ARBA" id="ARBA00022833"/>
    </source>
</evidence>
<organism evidence="11 12">
    <name type="scientific">Westerdykella ornata</name>
    <dbReference type="NCBI Taxonomy" id="318751"/>
    <lineage>
        <taxon>Eukaryota</taxon>
        <taxon>Fungi</taxon>
        <taxon>Dikarya</taxon>
        <taxon>Ascomycota</taxon>
        <taxon>Pezizomycotina</taxon>
        <taxon>Dothideomycetes</taxon>
        <taxon>Pleosporomycetidae</taxon>
        <taxon>Pleosporales</taxon>
        <taxon>Sporormiaceae</taxon>
        <taxon>Westerdykella</taxon>
    </lineage>
</organism>
<dbReference type="GO" id="GO:0005634">
    <property type="term" value="C:nucleus"/>
    <property type="evidence" value="ECO:0007669"/>
    <property type="project" value="UniProtKB-SubCell"/>
</dbReference>
<accession>A0A6A6JXG9</accession>
<feature type="compositionally biased region" description="Basic and acidic residues" evidence="9">
    <location>
        <begin position="696"/>
        <end position="706"/>
    </location>
</feature>
<dbReference type="SUPFAM" id="SSF57667">
    <property type="entry name" value="beta-beta-alpha zinc fingers"/>
    <property type="match status" value="2"/>
</dbReference>
<feature type="region of interest" description="Disordered" evidence="9">
    <location>
        <begin position="109"/>
        <end position="129"/>
    </location>
</feature>
<keyword evidence="2" id="KW-0479">Metal-binding</keyword>
<comment type="subcellular location">
    <subcellularLocation>
        <location evidence="1">Nucleus</location>
    </subcellularLocation>
</comment>
<reference evidence="11" key="1">
    <citation type="journal article" date="2020" name="Stud. Mycol.">
        <title>101 Dothideomycetes genomes: a test case for predicting lifestyles and emergence of pathogens.</title>
        <authorList>
            <person name="Haridas S."/>
            <person name="Albert R."/>
            <person name="Binder M."/>
            <person name="Bloem J."/>
            <person name="Labutti K."/>
            <person name="Salamov A."/>
            <person name="Andreopoulos B."/>
            <person name="Baker S."/>
            <person name="Barry K."/>
            <person name="Bills G."/>
            <person name="Bluhm B."/>
            <person name="Cannon C."/>
            <person name="Castanera R."/>
            <person name="Culley D."/>
            <person name="Daum C."/>
            <person name="Ezra D."/>
            <person name="Gonzalez J."/>
            <person name="Henrissat B."/>
            <person name="Kuo A."/>
            <person name="Liang C."/>
            <person name="Lipzen A."/>
            <person name="Lutzoni F."/>
            <person name="Magnuson J."/>
            <person name="Mondo S."/>
            <person name="Nolan M."/>
            <person name="Ohm R."/>
            <person name="Pangilinan J."/>
            <person name="Park H.-J."/>
            <person name="Ramirez L."/>
            <person name="Alfaro M."/>
            <person name="Sun H."/>
            <person name="Tritt A."/>
            <person name="Yoshinaga Y."/>
            <person name="Zwiers L.-H."/>
            <person name="Turgeon B."/>
            <person name="Goodwin S."/>
            <person name="Spatafora J."/>
            <person name="Crous P."/>
            <person name="Grigoriev I."/>
        </authorList>
    </citation>
    <scope>NUCLEOTIDE SEQUENCE</scope>
    <source>
        <strain evidence="11">CBS 379.55</strain>
    </source>
</reference>
<dbReference type="GO" id="GO:0000978">
    <property type="term" value="F:RNA polymerase II cis-regulatory region sequence-specific DNA binding"/>
    <property type="evidence" value="ECO:0007669"/>
    <property type="project" value="TreeGrafter"/>
</dbReference>
<feature type="region of interest" description="Disordered" evidence="9">
    <location>
        <begin position="646"/>
        <end position="903"/>
    </location>
</feature>
<feature type="compositionally biased region" description="Basic and acidic residues" evidence="9">
    <location>
        <begin position="669"/>
        <end position="687"/>
    </location>
</feature>
<evidence type="ECO:0000256" key="2">
    <source>
        <dbReference type="ARBA" id="ARBA00022723"/>
    </source>
</evidence>
<proteinExistence type="predicted"/>
<keyword evidence="6" id="KW-0539">Nucleus</keyword>
<feature type="domain" description="C2H2-type" evidence="10">
    <location>
        <begin position="633"/>
        <end position="663"/>
    </location>
</feature>
<feature type="compositionally biased region" description="Polar residues" evidence="9">
    <location>
        <begin position="474"/>
        <end position="494"/>
    </location>
</feature>
<dbReference type="RefSeq" id="XP_033658300.1">
    <property type="nucleotide sequence ID" value="XM_033802515.1"/>
</dbReference>
<protein>
    <recommendedName>
        <fullName evidence="10">C2H2-type domain-containing protein</fullName>
    </recommendedName>
</protein>
<feature type="compositionally biased region" description="Polar residues" evidence="9">
    <location>
        <begin position="818"/>
        <end position="830"/>
    </location>
</feature>
<dbReference type="FunFam" id="3.30.160.60:FF:000624">
    <property type="entry name" value="zinc finger protein 697"/>
    <property type="match status" value="1"/>
</dbReference>
<keyword evidence="5" id="KW-0862">Zinc</keyword>
<feature type="compositionally biased region" description="Basic and acidic residues" evidence="9">
    <location>
        <begin position="109"/>
        <end position="124"/>
    </location>
</feature>
<evidence type="ECO:0000256" key="6">
    <source>
        <dbReference type="ARBA" id="ARBA00023242"/>
    </source>
</evidence>
<dbReference type="InterPro" id="IPR013087">
    <property type="entry name" value="Znf_C2H2_type"/>
</dbReference>
<dbReference type="Proteomes" id="UP000800097">
    <property type="component" value="Unassembled WGS sequence"/>
</dbReference>
<keyword evidence="3" id="KW-0677">Repeat</keyword>
<keyword evidence="8" id="KW-0175">Coiled coil</keyword>
<feature type="compositionally biased region" description="Polar residues" evidence="9">
    <location>
        <begin position="347"/>
        <end position="362"/>
    </location>
</feature>
<sequence length="960" mass="103468">MSGWRTVVPAPAVSTSIRAWGSGKQGENVTVHSTVFCVEQTMAKGGYFDAVSDLTTVNIVDDCEAGSPDISTSVSRQFVRPSGAKTVPHHKEEGGGDVRIIRIIITSREKARREEKRDPREGAQRETQPLIARVAPHHLPPLLLLSLLLPTTSFSFLPITITTYGVPNPLRAPLLDLGSRKASNSAPLGPLGQASEDLARPDEGPLSCVVAERAQPLVIAHQPSSDNLPHTFSTPAPPQHHTFSSSACCYLTPYPLGDTTHTLLHVLCTFCLRAFHRENHDKARLGLPASAPSLICPAAPPRAPPHLHPVINSTVHPLALLATRNIGSSHVVLVGTTSREVVLSPAEPSQPSTRAITPTHSGAFSAPNRPDTPGSIGASRNHSNGAAFGTHLTKSPRGLSPRHSPQPLAEATTPADERREKSRQPTPNPGVAVLQSLLDAQATARPKDGPPEPAQMSAALEKAAKSLVIPDQLGTDTMHTSPVSLSSFGSNDNLTTAATATAPEPTAGPMPMQEGAPQLQQQQHHQHIVPNMGDVASNRSFTFPGPAPPEHDPRAPSRQMSLPGGYQNSPKSPGKRHKCPYCSTDFTRHHNLKSHLLTHSQEKPYECSTCQQRFRRLHDLKRHTKLHTGERPHTCEKCGRKFARGDALARHSKGQGGCAGRRSSMGEDFSEHKVDETMDGIMYHERDGEGDEDDDGTGRRVGEPPRKRQNTGNSMQGPYHQQHSSTYPPIARGPSSHNLHPMYSSGPVGPSRDQATDVSPKIAPASLNNLPYHANSQPNVFSQGGMTESPKPLSPGQADQHRLGAHDGTLPSHPRSPNMGQQMHQQNFSRRTGRGSSPRALGPPQQHAGGPQLPPLHGMAQGGKGSGPSMLHQQIPGPGTESQPGSMSSHGGSGSSMREIMGRPTVDVWQTVREMENRMARMEEEHQKRIQSLQEEVTKLRAQLAHQHVEASAPHQENNH</sequence>
<evidence type="ECO:0000313" key="12">
    <source>
        <dbReference type="Proteomes" id="UP000800097"/>
    </source>
</evidence>
<feature type="compositionally biased region" description="Low complexity" evidence="9">
    <location>
        <begin position="495"/>
        <end position="507"/>
    </location>
</feature>
<name>A0A6A6JXG9_WESOR</name>
<feature type="region of interest" description="Disordered" evidence="9">
    <location>
        <begin position="343"/>
        <end position="431"/>
    </location>
</feature>
<evidence type="ECO:0000313" key="11">
    <source>
        <dbReference type="EMBL" id="KAF2280763.1"/>
    </source>
</evidence>
<dbReference type="Gene3D" id="3.30.160.60">
    <property type="entry name" value="Classic Zinc Finger"/>
    <property type="match status" value="3"/>
</dbReference>
<feature type="coiled-coil region" evidence="8">
    <location>
        <begin position="912"/>
        <end position="950"/>
    </location>
</feature>
<dbReference type="GeneID" id="54555690"/>
<dbReference type="EMBL" id="ML986484">
    <property type="protein sequence ID" value="KAF2280763.1"/>
    <property type="molecule type" value="Genomic_DNA"/>
</dbReference>
<evidence type="ECO:0000256" key="8">
    <source>
        <dbReference type="SAM" id="Coils"/>
    </source>
</evidence>
<dbReference type="InterPro" id="IPR036236">
    <property type="entry name" value="Znf_C2H2_sf"/>
</dbReference>
<dbReference type="FunFam" id="3.30.160.60:FF:001666">
    <property type="entry name" value="MDS1 and EVI1 complex locus"/>
    <property type="match status" value="1"/>
</dbReference>
<dbReference type="SMART" id="SM00355">
    <property type="entry name" value="ZnF_C2H2"/>
    <property type="match status" value="3"/>
</dbReference>
<dbReference type="PROSITE" id="PS00028">
    <property type="entry name" value="ZINC_FINGER_C2H2_1"/>
    <property type="match status" value="2"/>
</dbReference>
<feature type="compositionally biased region" description="Polar residues" evidence="9">
    <location>
        <begin position="710"/>
        <end position="727"/>
    </location>
</feature>
<dbReference type="GO" id="GO:0008270">
    <property type="term" value="F:zinc ion binding"/>
    <property type="evidence" value="ECO:0007669"/>
    <property type="project" value="UniProtKB-KW"/>
</dbReference>
<dbReference type="PROSITE" id="PS50157">
    <property type="entry name" value="ZINC_FINGER_C2H2_2"/>
    <property type="match status" value="3"/>
</dbReference>
<dbReference type="AlphaFoldDB" id="A0A6A6JXG9"/>
<keyword evidence="4 7" id="KW-0863">Zinc-finger</keyword>
<gene>
    <name evidence="11" type="ORF">EI97DRAFT_497526</name>
</gene>
<evidence type="ECO:0000259" key="10">
    <source>
        <dbReference type="PROSITE" id="PS50157"/>
    </source>
</evidence>